<sequence length="386" mass="42629">MAGKSKGRGKDKGRSKKGGSSRKFSTTQRPKNKNEASPAPRELDLTDFSEEITKQIETAFSIKDDSRVELSLPPVLETETIDNVNPNDPNAVGLQDSPKVNSLRKRLRSFTGSSAKSVPEPDRQSWNHQSPSKRSLTSHTEIGRSLRSNSTATQSTGNSTISVSSTLKNFVSPRKNKKKDKKRPAPKRSVTAPPKFLKCIMSPHDYMFLDLDFGKPTPREGEPEGEYHRVALHAKSRPELIDYVRSVAGTEIKTYNLKKSEAHRVDEVRKWETVNLRCIDCRGDCPICGAACCVYENARRTEAKAGPDADGMAIEMAAKAHQIMKIIDSLGPRAKDATTFSMCSQPGGCGRYVCPGCCGVCPSEICHDIQCKECKPDPWGTCDWHD</sequence>
<feature type="region of interest" description="Disordered" evidence="1">
    <location>
        <begin position="1"/>
        <end position="49"/>
    </location>
</feature>
<gene>
    <name evidence="2" type="ORF">FE257_001254</name>
</gene>
<organism evidence="2 3">
    <name type="scientific">Aspergillus nanangensis</name>
    <dbReference type="NCBI Taxonomy" id="2582783"/>
    <lineage>
        <taxon>Eukaryota</taxon>
        <taxon>Fungi</taxon>
        <taxon>Dikarya</taxon>
        <taxon>Ascomycota</taxon>
        <taxon>Pezizomycotina</taxon>
        <taxon>Eurotiomycetes</taxon>
        <taxon>Eurotiomycetidae</taxon>
        <taxon>Eurotiales</taxon>
        <taxon>Aspergillaceae</taxon>
        <taxon>Aspergillus</taxon>
        <taxon>Aspergillus subgen. Circumdati</taxon>
    </lineage>
</organism>
<feature type="compositionally biased region" description="Basic residues" evidence="1">
    <location>
        <begin position="174"/>
        <end position="186"/>
    </location>
</feature>
<accession>A0AAD4CE13</accession>
<feature type="compositionally biased region" description="Basic residues" evidence="1">
    <location>
        <begin position="1"/>
        <end position="20"/>
    </location>
</feature>
<comment type="caution">
    <text evidence="2">The sequence shown here is derived from an EMBL/GenBank/DDBJ whole genome shotgun (WGS) entry which is preliminary data.</text>
</comment>
<dbReference type="Proteomes" id="UP001194746">
    <property type="component" value="Unassembled WGS sequence"/>
</dbReference>
<evidence type="ECO:0000313" key="2">
    <source>
        <dbReference type="EMBL" id="KAF9884764.1"/>
    </source>
</evidence>
<dbReference type="EMBL" id="VCAU01000112">
    <property type="protein sequence ID" value="KAF9884764.1"/>
    <property type="molecule type" value="Genomic_DNA"/>
</dbReference>
<dbReference type="AlphaFoldDB" id="A0AAD4CE13"/>
<keyword evidence="3" id="KW-1185">Reference proteome</keyword>
<protein>
    <submittedName>
        <fullName evidence="2">Uncharacterized protein</fullName>
    </submittedName>
</protein>
<evidence type="ECO:0000256" key="1">
    <source>
        <dbReference type="SAM" id="MobiDB-lite"/>
    </source>
</evidence>
<proteinExistence type="predicted"/>
<feature type="region of interest" description="Disordered" evidence="1">
    <location>
        <begin position="79"/>
        <end position="194"/>
    </location>
</feature>
<evidence type="ECO:0000313" key="3">
    <source>
        <dbReference type="Proteomes" id="UP001194746"/>
    </source>
</evidence>
<reference evidence="2" key="2">
    <citation type="submission" date="2020-02" db="EMBL/GenBank/DDBJ databases">
        <authorList>
            <person name="Gilchrist C.L.M."/>
            <person name="Chooi Y.-H."/>
        </authorList>
    </citation>
    <scope>NUCLEOTIDE SEQUENCE</scope>
    <source>
        <strain evidence="2">MST-FP2251</strain>
    </source>
</reference>
<name>A0AAD4CE13_ASPNN</name>
<reference evidence="2" key="1">
    <citation type="journal article" date="2019" name="Beilstein J. Org. Chem.">
        <title>Nanangenines: drimane sesquiterpenoids as the dominant metabolite cohort of a novel Australian fungus, Aspergillus nanangensis.</title>
        <authorList>
            <person name="Lacey H.J."/>
            <person name="Gilchrist C.L.M."/>
            <person name="Crombie A."/>
            <person name="Kalaitzis J.A."/>
            <person name="Vuong D."/>
            <person name="Rutledge P.J."/>
            <person name="Turner P."/>
            <person name="Pitt J.I."/>
            <person name="Lacey E."/>
            <person name="Chooi Y.H."/>
            <person name="Piggott A.M."/>
        </authorList>
    </citation>
    <scope>NUCLEOTIDE SEQUENCE</scope>
    <source>
        <strain evidence="2">MST-FP2251</strain>
    </source>
</reference>
<feature type="compositionally biased region" description="Polar residues" evidence="1">
    <location>
        <begin position="126"/>
        <end position="169"/>
    </location>
</feature>